<sequence length="722" mass="83243">MLRAQQSARLKKKNYNEKVKILRNREEGELQDSNNFLDRPQNLVNTISSTFNEQDSSQHLYTDDCYNADKSLFEEPSSTNFQSSNSFLPQSSYSADNIESTHVSQMQLSDSDSGDSEAVDTSDEEEDPDDGPLDILRDITDWALKHPIAKSELESLLKVLNRHHKNIPKSAKTLLKQPDNKKYTIEKVSSVSKGVEVEAECVYFRILEYLLKTVNPDLHEDSELDLGFNVDGVTLYHSSSKEFRVTSGKVYTKKDHYKPFPISVHCGKGKPADWNAYFEKFITEMNSLLENGIVIAERKFTIKIKCFCCDKPARSYIKNVKGHGGYFACEVCMVEGHSINKTVYYPMNCAPLRTDASFRNRENPEHHHGDSALEKISHLDMIDDFMNEFMHQGCLGNMKKISMDHWFKSKKKILTKEQKLIVSQRLMNLSSQIPWDFQRTTRSLAEMSLWKATEWRFFLFYAAVLIMKDILPDEMYRHFMLLSTGCLILDSESFYETHIEEAEQFLNLFCETAAEIYGPEIETINLHNTSHLARDVKNKKLPLTALAAFCYENLYGEMKKSIRSGNKPLQQLCNRYDGLTGKKPELEPDFKLLQIRRCQDGSMKINKIKYKNCEISNTKPNNLVLLKSGEIMRIKSMESCKKTQNEEKIILKGDKVKIVGPAYEYPCDSSIFNRFKIVEKDNSEKIEEKLINVECKMFSLSIYEFPEDGEIESYAMPLIHSK</sequence>
<keyword evidence="2" id="KW-1185">Reference proteome</keyword>
<accession>A0ACC2PBF9</accession>
<dbReference type="Proteomes" id="UP001239111">
    <property type="component" value="Chromosome 2"/>
</dbReference>
<name>A0ACC2PBF9_9HYME</name>
<proteinExistence type="predicted"/>
<organism evidence="1 2">
    <name type="scientific">Eretmocerus hayati</name>
    <dbReference type="NCBI Taxonomy" id="131215"/>
    <lineage>
        <taxon>Eukaryota</taxon>
        <taxon>Metazoa</taxon>
        <taxon>Ecdysozoa</taxon>
        <taxon>Arthropoda</taxon>
        <taxon>Hexapoda</taxon>
        <taxon>Insecta</taxon>
        <taxon>Pterygota</taxon>
        <taxon>Neoptera</taxon>
        <taxon>Endopterygota</taxon>
        <taxon>Hymenoptera</taxon>
        <taxon>Apocrita</taxon>
        <taxon>Proctotrupomorpha</taxon>
        <taxon>Chalcidoidea</taxon>
        <taxon>Aphelinidae</taxon>
        <taxon>Aphelininae</taxon>
        <taxon>Eretmocerus</taxon>
    </lineage>
</organism>
<dbReference type="EMBL" id="CM056742">
    <property type="protein sequence ID" value="KAJ8680750.1"/>
    <property type="molecule type" value="Genomic_DNA"/>
</dbReference>
<evidence type="ECO:0000313" key="1">
    <source>
        <dbReference type="EMBL" id="KAJ8680750.1"/>
    </source>
</evidence>
<protein>
    <submittedName>
        <fullName evidence="1">Uncharacterized protein</fullName>
    </submittedName>
</protein>
<evidence type="ECO:0000313" key="2">
    <source>
        <dbReference type="Proteomes" id="UP001239111"/>
    </source>
</evidence>
<comment type="caution">
    <text evidence="1">The sequence shown here is derived from an EMBL/GenBank/DDBJ whole genome shotgun (WGS) entry which is preliminary data.</text>
</comment>
<reference evidence="1" key="1">
    <citation type="submission" date="2023-04" db="EMBL/GenBank/DDBJ databases">
        <title>A chromosome-level genome assembly of the parasitoid wasp Eretmocerus hayati.</title>
        <authorList>
            <person name="Zhong Y."/>
            <person name="Liu S."/>
            <person name="Liu Y."/>
        </authorList>
    </citation>
    <scope>NUCLEOTIDE SEQUENCE</scope>
    <source>
        <strain evidence="1">ZJU_SS_LIU_2023</strain>
    </source>
</reference>
<gene>
    <name evidence="1" type="ORF">QAD02_016537</name>
</gene>